<organism evidence="1 2">
    <name type="scientific">Hesseltinella vesiculosa</name>
    <dbReference type="NCBI Taxonomy" id="101127"/>
    <lineage>
        <taxon>Eukaryota</taxon>
        <taxon>Fungi</taxon>
        <taxon>Fungi incertae sedis</taxon>
        <taxon>Mucoromycota</taxon>
        <taxon>Mucoromycotina</taxon>
        <taxon>Mucoromycetes</taxon>
        <taxon>Mucorales</taxon>
        <taxon>Cunninghamellaceae</taxon>
        <taxon>Hesseltinella</taxon>
    </lineage>
</organism>
<comment type="caution">
    <text evidence="1">The sequence shown here is derived from an EMBL/GenBank/DDBJ whole genome shotgun (WGS) entry which is preliminary data.</text>
</comment>
<reference evidence="1 2" key="1">
    <citation type="submission" date="2016-07" db="EMBL/GenBank/DDBJ databases">
        <title>Pervasive Adenine N6-methylation of Active Genes in Fungi.</title>
        <authorList>
            <consortium name="DOE Joint Genome Institute"/>
            <person name="Mondo S.J."/>
            <person name="Dannebaum R.O."/>
            <person name="Kuo R.C."/>
            <person name="Labutti K."/>
            <person name="Haridas S."/>
            <person name="Kuo A."/>
            <person name="Salamov A."/>
            <person name="Ahrendt S.R."/>
            <person name="Lipzen A."/>
            <person name="Sullivan W."/>
            <person name="Andreopoulos W.B."/>
            <person name="Clum A."/>
            <person name="Lindquist E."/>
            <person name="Daum C."/>
            <person name="Ramamoorthy G.K."/>
            <person name="Gryganskyi A."/>
            <person name="Culley D."/>
            <person name="Magnuson J.K."/>
            <person name="James T.Y."/>
            <person name="O'Malley M.A."/>
            <person name="Stajich J.E."/>
            <person name="Spatafora J.W."/>
            <person name="Visel A."/>
            <person name="Grigoriev I.V."/>
        </authorList>
    </citation>
    <scope>NUCLEOTIDE SEQUENCE [LARGE SCALE GENOMIC DNA]</scope>
    <source>
        <strain evidence="1 2">NRRL 3301</strain>
    </source>
</reference>
<name>A0A1X2GW40_9FUNG</name>
<proteinExistence type="predicted"/>
<dbReference type="AlphaFoldDB" id="A0A1X2GW40"/>
<protein>
    <submittedName>
        <fullName evidence="1">Uncharacterized protein</fullName>
    </submittedName>
</protein>
<gene>
    <name evidence="1" type="ORF">DM01DRAFT_342788</name>
</gene>
<keyword evidence="2" id="KW-1185">Reference proteome</keyword>
<accession>A0A1X2GW40</accession>
<dbReference type="OrthoDB" id="2284791at2759"/>
<evidence type="ECO:0000313" key="1">
    <source>
        <dbReference type="EMBL" id="ORX61798.1"/>
    </source>
</evidence>
<dbReference type="EMBL" id="MCGT01000003">
    <property type="protein sequence ID" value="ORX61798.1"/>
    <property type="molecule type" value="Genomic_DNA"/>
</dbReference>
<sequence length="119" mass="13444">MLKQLSKNLRVNAQILNHAPGTIHEIMTMDFVGTSGYLYSLKKKPTWNTLSLVPWPVSCCQKMHLLKPTIAALFHFKEFLIDSAAKIQENALETLINDALPSLNLPTTFDHKRNRPSVS</sequence>
<evidence type="ECO:0000313" key="2">
    <source>
        <dbReference type="Proteomes" id="UP000242146"/>
    </source>
</evidence>
<dbReference type="Proteomes" id="UP000242146">
    <property type="component" value="Unassembled WGS sequence"/>
</dbReference>